<dbReference type="CDD" id="cd07182">
    <property type="entry name" value="RNase_HII_bacteria_HII_like"/>
    <property type="match status" value="1"/>
</dbReference>
<sequence length="227" mass="24573">MASRASAKVPTRDLEQSLHDAGHRIIVGVDEVGKGAWAGPLAVGMAILPLSGDLAGVRDSKSITEKSREAMFDTVASWCTSWSVGYASHVECDALGMADAQRLATQRALAQLSVVPDAAVVDGSWDFVTPLIPKVVMQVKGDTSVLSIAAASILAKVTRDRLMRELAIDYPLWSLDTNKGYPCHWHRTALQGHGPSAIHRKSWAFMDNFVPWPGTPRLERNASPTLF</sequence>
<evidence type="ECO:0000259" key="14">
    <source>
        <dbReference type="PROSITE" id="PS51975"/>
    </source>
</evidence>
<comment type="cofactor">
    <cofactor evidence="2">
        <name>Mn(2+)</name>
        <dbReference type="ChEBI" id="CHEBI:29035"/>
    </cofactor>
</comment>
<proteinExistence type="inferred from homology"/>
<name>A0A6J6R602_9ZZZZ</name>
<evidence type="ECO:0000256" key="7">
    <source>
        <dbReference type="ARBA" id="ARBA00019179"/>
    </source>
</evidence>
<dbReference type="Pfam" id="PF01351">
    <property type="entry name" value="RNase_HII"/>
    <property type="match status" value="1"/>
</dbReference>
<dbReference type="EMBL" id="CAEZZP010000141">
    <property type="protein sequence ID" value="CAB4784368.1"/>
    <property type="molecule type" value="Genomic_DNA"/>
</dbReference>
<dbReference type="GO" id="GO:0043137">
    <property type="term" value="P:DNA replication, removal of RNA primer"/>
    <property type="evidence" value="ECO:0007669"/>
    <property type="project" value="TreeGrafter"/>
</dbReference>
<keyword evidence="10" id="KW-0479">Metal-binding</keyword>
<feature type="domain" description="RNase H type-2" evidence="14">
    <location>
        <begin position="24"/>
        <end position="215"/>
    </location>
</feature>
<dbReference type="NCBIfam" id="NF000595">
    <property type="entry name" value="PRK00015.1-3"/>
    <property type="match status" value="1"/>
</dbReference>
<dbReference type="GO" id="GO:0032299">
    <property type="term" value="C:ribonuclease H2 complex"/>
    <property type="evidence" value="ECO:0007669"/>
    <property type="project" value="TreeGrafter"/>
</dbReference>
<evidence type="ECO:0000313" key="19">
    <source>
        <dbReference type="EMBL" id="CAB4893247.1"/>
    </source>
</evidence>
<evidence type="ECO:0000256" key="11">
    <source>
        <dbReference type="ARBA" id="ARBA00022759"/>
    </source>
</evidence>
<comment type="subcellular location">
    <subcellularLocation>
        <location evidence="4">Cytoplasm</location>
    </subcellularLocation>
</comment>
<dbReference type="InterPro" id="IPR024567">
    <property type="entry name" value="RNase_HII/HIII_dom"/>
</dbReference>
<dbReference type="EMBL" id="CAEZYH010000022">
    <property type="protein sequence ID" value="CAB4716575.1"/>
    <property type="molecule type" value="Genomic_DNA"/>
</dbReference>
<dbReference type="InterPro" id="IPR022898">
    <property type="entry name" value="RNase_HII"/>
</dbReference>
<dbReference type="InterPro" id="IPR012337">
    <property type="entry name" value="RNaseH-like_sf"/>
</dbReference>
<evidence type="ECO:0000256" key="13">
    <source>
        <dbReference type="ARBA" id="ARBA00023211"/>
    </source>
</evidence>
<evidence type="ECO:0000256" key="4">
    <source>
        <dbReference type="ARBA" id="ARBA00004496"/>
    </source>
</evidence>
<evidence type="ECO:0000256" key="2">
    <source>
        <dbReference type="ARBA" id="ARBA00001936"/>
    </source>
</evidence>
<keyword evidence="13" id="KW-0464">Manganese</keyword>
<gene>
    <name evidence="15" type="ORF">UFOPK2658_00731</name>
    <name evidence="16" type="ORF">UFOPK2880_01649</name>
    <name evidence="17" type="ORF">UFOPK3004_01055</name>
    <name evidence="18" type="ORF">UFOPK3304_01709</name>
    <name evidence="19" type="ORF">UFOPK3494_00518</name>
    <name evidence="20" type="ORF">UFOPK4134_01213</name>
</gene>
<dbReference type="EMBL" id="CAFBMF010000021">
    <property type="protein sequence ID" value="CAB4893247.1"/>
    <property type="molecule type" value="Genomic_DNA"/>
</dbReference>
<dbReference type="InterPro" id="IPR036397">
    <property type="entry name" value="RNaseH_sf"/>
</dbReference>
<comment type="similarity">
    <text evidence="5">Belongs to the RNase HII family.</text>
</comment>
<dbReference type="HAMAP" id="MF_00052_B">
    <property type="entry name" value="RNase_HII_B"/>
    <property type="match status" value="1"/>
</dbReference>
<comment type="catalytic activity">
    <reaction evidence="1">
        <text>Endonucleolytic cleavage to 5'-phosphomonoester.</text>
        <dbReference type="EC" id="3.1.26.4"/>
    </reaction>
</comment>
<evidence type="ECO:0000256" key="10">
    <source>
        <dbReference type="ARBA" id="ARBA00022723"/>
    </source>
</evidence>
<evidence type="ECO:0000313" key="17">
    <source>
        <dbReference type="EMBL" id="CAB4808042.1"/>
    </source>
</evidence>
<evidence type="ECO:0000313" key="18">
    <source>
        <dbReference type="EMBL" id="CAB4881708.1"/>
    </source>
</evidence>
<dbReference type="Gene3D" id="3.30.420.10">
    <property type="entry name" value="Ribonuclease H-like superfamily/Ribonuclease H"/>
    <property type="match status" value="1"/>
</dbReference>
<evidence type="ECO:0000256" key="8">
    <source>
        <dbReference type="ARBA" id="ARBA00022490"/>
    </source>
</evidence>
<dbReference type="EMBL" id="CAFBLJ010000134">
    <property type="protein sequence ID" value="CAB4881708.1"/>
    <property type="molecule type" value="Genomic_DNA"/>
</dbReference>
<dbReference type="PROSITE" id="PS51975">
    <property type="entry name" value="RNASE_H_2"/>
    <property type="match status" value="1"/>
</dbReference>
<evidence type="ECO:0000313" key="15">
    <source>
        <dbReference type="EMBL" id="CAB4716575.1"/>
    </source>
</evidence>
<evidence type="ECO:0000313" key="16">
    <source>
        <dbReference type="EMBL" id="CAB4784368.1"/>
    </source>
</evidence>
<dbReference type="GO" id="GO:0004523">
    <property type="term" value="F:RNA-DNA hybrid ribonuclease activity"/>
    <property type="evidence" value="ECO:0007669"/>
    <property type="project" value="UniProtKB-EC"/>
</dbReference>
<evidence type="ECO:0000256" key="3">
    <source>
        <dbReference type="ARBA" id="ARBA00001946"/>
    </source>
</evidence>
<protein>
    <recommendedName>
        <fullName evidence="7">Ribonuclease HII</fullName>
        <ecNumber evidence="6">3.1.26.4</ecNumber>
    </recommendedName>
</protein>
<dbReference type="PANTHER" id="PTHR10954">
    <property type="entry name" value="RIBONUCLEASE H2 SUBUNIT A"/>
    <property type="match status" value="1"/>
</dbReference>
<dbReference type="EMBL" id="CAFBPS010000098">
    <property type="protein sequence ID" value="CAB5033114.1"/>
    <property type="molecule type" value="Genomic_DNA"/>
</dbReference>
<evidence type="ECO:0000256" key="1">
    <source>
        <dbReference type="ARBA" id="ARBA00000077"/>
    </source>
</evidence>
<evidence type="ECO:0000313" key="20">
    <source>
        <dbReference type="EMBL" id="CAB5033114.1"/>
    </source>
</evidence>
<accession>A0A6J6R602</accession>
<evidence type="ECO:0000256" key="6">
    <source>
        <dbReference type="ARBA" id="ARBA00012180"/>
    </source>
</evidence>
<organism evidence="15">
    <name type="scientific">freshwater metagenome</name>
    <dbReference type="NCBI Taxonomy" id="449393"/>
    <lineage>
        <taxon>unclassified sequences</taxon>
        <taxon>metagenomes</taxon>
        <taxon>ecological metagenomes</taxon>
    </lineage>
</organism>
<evidence type="ECO:0000256" key="12">
    <source>
        <dbReference type="ARBA" id="ARBA00022801"/>
    </source>
</evidence>
<keyword evidence="12" id="KW-0378">Hydrolase</keyword>
<dbReference type="InterPro" id="IPR001352">
    <property type="entry name" value="RNase_HII/HIII"/>
</dbReference>
<reference evidence="15" key="1">
    <citation type="submission" date="2020-05" db="EMBL/GenBank/DDBJ databases">
        <authorList>
            <person name="Chiriac C."/>
            <person name="Salcher M."/>
            <person name="Ghai R."/>
            <person name="Kavagutti S V."/>
        </authorList>
    </citation>
    <scope>NUCLEOTIDE SEQUENCE</scope>
</reference>
<evidence type="ECO:0000256" key="9">
    <source>
        <dbReference type="ARBA" id="ARBA00022722"/>
    </source>
</evidence>
<dbReference type="EMBL" id="CAFAAL010000091">
    <property type="protein sequence ID" value="CAB4808042.1"/>
    <property type="molecule type" value="Genomic_DNA"/>
</dbReference>
<keyword evidence="8" id="KW-0963">Cytoplasm</keyword>
<evidence type="ECO:0000256" key="5">
    <source>
        <dbReference type="ARBA" id="ARBA00007383"/>
    </source>
</evidence>
<dbReference type="SUPFAM" id="SSF53098">
    <property type="entry name" value="Ribonuclease H-like"/>
    <property type="match status" value="1"/>
</dbReference>
<keyword evidence="9" id="KW-0540">Nuclease</keyword>
<dbReference type="GO" id="GO:0046872">
    <property type="term" value="F:metal ion binding"/>
    <property type="evidence" value="ECO:0007669"/>
    <property type="project" value="UniProtKB-KW"/>
</dbReference>
<dbReference type="EC" id="3.1.26.4" evidence="6"/>
<dbReference type="AlphaFoldDB" id="A0A6J6R602"/>
<dbReference type="GO" id="GO:0003723">
    <property type="term" value="F:RNA binding"/>
    <property type="evidence" value="ECO:0007669"/>
    <property type="project" value="InterPro"/>
</dbReference>
<comment type="cofactor">
    <cofactor evidence="3">
        <name>Mg(2+)</name>
        <dbReference type="ChEBI" id="CHEBI:18420"/>
    </cofactor>
</comment>
<dbReference type="GO" id="GO:0005737">
    <property type="term" value="C:cytoplasm"/>
    <property type="evidence" value="ECO:0007669"/>
    <property type="project" value="UniProtKB-SubCell"/>
</dbReference>
<dbReference type="PANTHER" id="PTHR10954:SF18">
    <property type="entry name" value="RIBONUCLEASE HII"/>
    <property type="match status" value="1"/>
</dbReference>
<dbReference type="GO" id="GO:0006298">
    <property type="term" value="P:mismatch repair"/>
    <property type="evidence" value="ECO:0007669"/>
    <property type="project" value="TreeGrafter"/>
</dbReference>
<keyword evidence="11" id="KW-0255">Endonuclease</keyword>